<dbReference type="PANTHER" id="PTHR30540">
    <property type="entry name" value="OSMOTIC STRESS POTASSIUM TRANSPORTER"/>
    <property type="match status" value="1"/>
</dbReference>
<dbReference type="InterPro" id="IPR003855">
    <property type="entry name" value="K+_transporter"/>
</dbReference>
<feature type="domain" description="K+ potassium transporter C-terminal" evidence="14">
    <location>
        <begin position="165"/>
        <end position="316"/>
    </location>
</feature>
<feature type="transmembrane region" description="Helical" evidence="12">
    <location>
        <begin position="112"/>
        <end position="130"/>
    </location>
</feature>
<evidence type="ECO:0000256" key="12">
    <source>
        <dbReference type="SAM" id="Phobius"/>
    </source>
</evidence>
<comment type="subcellular location">
    <subcellularLocation>
        <location evidence="1">Membrane</location>
        <topology evidence="1">Multi-pass membrane protein</topology>
    </subcellularLocation>
</comment>
<evidence type="ECO:0000256" key="1">
    <source>
        <dbReference type="ARBA" id="ARBA00004141"/>
    </source>
</evidence>
<evidence type="ECO:0000256" key="8">
    <source>
        <dbReference type="ARBA" id="ARBA00022958"/>
    </source>
</evidence>
<keyword evidence="6 12" id="KW-0812">Transmembrane</keyword>
<name>A0A1I7EQX9_9BURK</name>
<evidence type="ECO:0000313" key="15">
    <source>
        <dbReference type="EMBL" id="SFU26307.1"/>
    </source>
</evidence>
<gene>
    <name evidence="15" type="ORF">SAMN05192563_105142</name>
</gene>
<keyword evidence="7" id="KW-0769">Symport</keyword>
<dbReference type="PANTHER" id="PTHR30540:SF79">
    <property type="entry name" value="LOW AFFINITY POTASSIUM TRANSPORT SYSTEM PROTEIN KUP"/>
    <property type="match status" value="1"/>
</dbReference>
<keyword evidence="5" id="KW-0633">Potassium transport</keyword>
<evidence type="ECO:0000256" key="9">
    <source>
        <dbReference type="ARBA" id="ARBA00022989"/>
    </source>
</evidence>
<dbReference type="AlphaFoldDB" id="A0A1I7EQX9"/>
<keyword evidence="9 12" id="KW-1133">Transmembrane helix</keyword>
<evidence type="ECO:0000259" key="14">
    <source>
        <dbReference type="Pfam" id="PF22776"/>
    </source>
</evidence>
<dbReference type="Pfam" id="PF22776">
    <property type="entry name" value="K_trans_C"/>
    <property type="match status" value="1"/>
</dbReference>
<dbReference type="GO" id="GO:0016020">
    <property type="term" value="C:membrane"/>
    <property type="evidence" value="ECO:0007669"/>
    <property type="project" value="UniProtKB-SubCell"/>
</dbReference>
<organism evidence="15 16">
    <name type="scientific">Paraburkholderia aspalathi</name>
    <dbReference type="NCBI Taxonomy" id="1324617"/>
    <lineage>
        <taxon>Bacteria</taxon>
        <taxon>Pseudomonadati</taxon>
        <taxon>Pseudomonadota</taxon>
        <taxon>Betaproteobacteria</taxon>
        <taxon>Burkholderiales</taxon>
        <taxon>Burkholderiaceae</taxon>
        <taxon>Paraburkholderia</taxon>
    </lineage>
</organism>
<keyword evidence="3" id="KW-0813">Transport</keyword>
<dbReference type="Proteomes" id="UP000198844">
    <property type="component" value="Unassembled WGS sequence"/>
</dbReference>
<feature type="transmembrane region" description="Helical" evidence="12">
    <location>
        <begin position="27"/>
        <end position="47"/>
    </location>
</feature>
<evidence type="ECO:0000256" key="4">
    <source>
        <dbReference type="ARBA" id="ARBA00022475"/>
    </source>
</evidence>
<protein>
    <submittedName>
        <fullName evidence="15">KUP system potassium uptake protein</fullName>
    </submittedName>
</protein>
<evidence type="ECO:0000256" key="6">
    <source>
        <dbReference type="ARBA" id="ARBA00022692"/>
    </source>
</evidence>
<evidence type="ECO:0000256" key="2">
    <source>
        <dbReference type="ARBA" id="ARBA00007019"/>
    </source>
</evidence>
<keyword evidence="4" id="KW-1003">Cell membrane</keyword>
<evidence type="ECO:0000256" key="10">
    <source>
        <dbReference type="ARBA" id="ARBA00023065"/>
    </source>
</evidence>
<keyword evidence="10" id="KW-0406">Ion transport</keyword>
<feature type="domain" description="K+ potassium transporter integral membrane" evidence="13">
    <location>
        <begin position="1"/>
        <end position="150"/>
    </location>
</feature>
<keyword evidence="11 12" id="KW-0472">Membrane</keyword>
<accession>A0A1I7EQX9</accession>
<dbReference type="EMBL" id="FPBH01000051">
    <property type="protein sequence ID" value="SFU26307.1"/>
    <property type="molecule type" value="Genomic_DNA"/>
</dbReference>
<dbReference type="GO" id="GO:0015293">
    <property type="term" value="F:symporter activity"/>
    <property type="evidence" value="ECO:0007669"/>
    <property type="project" value="UniProtKB-KW"/>
</dbReference>
<evidence type="ECO:0000313" key="16">
    <source>
        <dbReference type="Proteomes" id="UP000198844"/>
    </source>
</evidence>
<evidence type="ECO:0000256" key="11">
    <source>
        <dbReference type="ARBA" id="ARBA00023136"/>
    </source>
</evidence>
<dbReference type="InterPro" id="IPR053951">
    <property type="entry name" value="K_trans_N"/>
</dbReference>
<evidence type="ECO:0000259" key="13">
    <source>
        <dbReference type="Pfam" id="PF02705"/>
    </source>
</evidence>
<evidence type="ECO:0000256" key="5">
    <source>
        <dbReference type="ARBA" id="ARBA00022538"/>
    </source>
</evidence>
<dbReference type="Pfam" id="PF02705">
    <property type="entry name" value="K_trans"/>
    <property type="match status" value="1"/>
</dbReference>
<sequence>MTSQAIELDFLPRLRVIETSHEQHGQVYVPAVNAILFATVIFLVVVFRSSERLTSAYGIAVGLTMLITTIQMIALSRTVWRWPKPAVAAVSVPLLVVDGMLVAANLPKSPHGGWFPVTVGIVLFVLMGTWRRGGRTARRHADAAQSLQAFLHEALEGAQPPARVPGTAVYPGNLPDRTPATLRSNVRHNCVLHQTSIFFTDLPESAPRVDDKTRIETRDLGHGCYEVVTRHGFVERPNLPRLLESLNGRLGDWRFDAKHTTFFLPRDEIIRNATHDAPRGWREALFAQMSFHSTSSAEYYGLRAEDVVELGIQVAL</sequence>
<evidence type="ECO:0000256" key="7">
    <source>
        <dbReference type="ARBA" id="ARBA00022847"/>
    </source>
</evidence>
<proteinExistence type="inferred from homology"/>
<comment type="similarity">
    <text evidence="2">Belongs to the HAK/KUP transporter (TC 2.A.72) family.</text>
</comment>
<reference evidence="15 16" key="1">
    <citation type="submission" date="2016-10" db="EMBL/GenBank/DDBJ databases">
        <authorList>
            <person name="de Groot N.N."/>
        </authorList>
    </citation>
    <scope>NUCLEOTIDE SEQUENCE [LARGE SCALE GENOMIC DNA]</scope>
    <source>
        <strain evidence="15 16">LMG 27731</strain>
    </source>
</reference>
<keyword evidence="8" id="KW-0630">Potassium</keyword>
<dbReference type="GO" id="GO:0015079">
    <property type="term" value="F:potassium ion transmembrane transporter activity"/>
    <property type="evidence" value="ECO:0007669"/>
    <property type="project" value="InterPro"/>
</dbReference>
<evidence type="ECO:0000256" key="3">
    <source>
        <dbReference type="ARBA" id="ARBA00022448"/>
    </source>
</evidence>
<feature type="transmembrane region" description="Helical" evidence="12">
    <location>
        <begin position="53"/>
        <end position="74"/>
    </location>
</feature>
<dbReference type="InterPro" id="IPR053952">
    <property type="entry name" value="K_trans_C"/>
</dbReference>